<dbReference type="GO" id="GO:0003700">
    <property type="term" value="F:DNA-binding transcription factor activity"/>
    <property type="evidence" value="ECO:0007669"/>
    <property type="project" value="InterPro"/>
</dbReference>
<dbReference type="Pfam" id="PF12802">
    <property type="entry name" value="MarR_2"/>
    <property type="match status" value="1"/>
</dbReference>
<sequence length="369" mass="39181">MESDAPVSIPALFTPSAVSADELDALTVGRTDLLATLTARITSAARDGSRPHTLLVGPRGSGKTHTLQVALARALSDTATAARVLPVVVAEDSLAIGSYTDLLVEMTRAVDPVLAEEARSLRLARDPVGVEAALIDAAAGRTILLAVENLDRVFDALGTAGQGSLRAWVETSTAVLIVATTPALFAGVSSREYPWYGSFMVETLPDLGVEDTSTLLRQAAQRRGDSELVAFLDSPAGRDRVAAIHRIVGGAPRSWHLLSECVDAPSLDALTPAVDALLDRLAPYFQHRLWLLPAGEQRLVVELARGPGPRTVSDLAHAVGVSNQSASAALGRLAADHWVTSSKTADDRRTSWYDLTEPLLRSYLQYRAG</sequence>
<dbReference type="SUPFAM" id="SSF52540">
    <property type="entry name" value="P-loop containing nucleoside triphosphate hydrolases"/>
    <property type="match status" value="1"/>
</dbReference>
<dbReference type="HOGENOM" id="CLU_762513_0_0_11"/>
<dbReference type="Gene3D" id="1.10.10.10">
    <property type="entry name" value="Winged helix-like DNA-binding domain superfamily/Winged helix DNA-binding domain"/>
    <property type="match status" value="1"/>
</dbReference>
<evidence type="ECO:0000259" key="1">
    <source>
        <dbReference type="Pfam" id="PF12802"/>
    </source>
</evidence>
<dbReference type="eggNOG" id="COG1672">
    <property type="taxonomic scope" value="Bacteria"/>
</dbReference>
<dbReference type="SUPFAM" id="SSF46785">
    <property type="entry name" value="Winged helix' DNA-binding domain"/>
    <property type="match status" value="1"/>
</dbReference>
<dbReference type="InterPro" id="IPR027417">
    <property type="entry name" value="P-loop_NTPase"/>
</dbReference>
<dbReference type="PATRIC" id="fig|1194972.3.peg.4059"/>
<dbReference type="AlphaFoldDB" id="K0UPL3"/>
<accession>K0UPL3</accession>
<evidence type="ECO:0000313" key="3">
    <source>
        <dbReference type="Proteomes" id="UP000006072"/>
    </source>
</evidence>
<organism evidence="2 3">
    <name type="scientific">Mycolicibacterium vaccae ATCC 25954</name>
    <dbReference type="NCBI Taxonomy" id="1194972"/>
    <lineage>
        <taxon>Bacteria</taxon>
        <taxon>Bacillati</taxon>
        <taxon>Actinomycetota</taxon>
        <taxon>Actinomycetes</taxon>
        <taxon>Mycobacteriales</taxon>
        <taxon>Mycobacteriaceae</taxon>
        <taxon>Mycolicibacterium</taxon>
    </lineage>
</organism>
<dbReference type="InterPro" id="IPR036388">
    <property type="entry name" value="WH-like_DNA-bd_sf"/>
</dbReference>
<comment type="caution">
    <text evidence="2">The sequence shown here is derived from an EMBL/GenBank/DDBJ whole genome shotgun (WGS) entry which is preliminary data.</text>
</comment>
<dbReference type="Proteomes" id="UP000006072">
    <property type="component" value="Unassembled WGS sequence"/>
</dbReference>
<reference evidence="2 3" key="1">
    <citation type="journal article" date="2012" name="J. Bacteriol.">
        <title>Complete Genome Sequence of Mycobacterium vaccae Type Strain ATCC 25954.</title>
        <authorList>
            <person name="Ho Y.S."/>
            <person name="Adroub S.A."/>
            <person name="Abadi M."/>
            <person name="Al Alwan B."/>
            <person name="Alkhateeb R."/>
            <person name="Gao G."/>
            <person name="Ragab A."/>
            <person name="Ali S."/>
            <person name="van Soolingen D."/>
            <person name="Bitter W."/>
            <person name="Pain A."/>
            <person name="Abdallah A.M."/>
        </authorList>
    </citation>
    <scope>NUCLEOTIDE SEQUENCE [LARGE SCALE GENOMIC DNA]</scope>
    <source>
        <strain evidence="2 3">ATCC 25954</strain>
    </source>
</reference>
<dbReference type="InterPro" id="IPR000835">
    <property type="entry name" value="HTH_MarR-typ"/>
</dbReference>
<keyword evidence="3" id="KW-1185">Reference proteome</keyword>
<dbReference type="RefSeq" id="WP_003930053.1">
    <property type="nucleotide sequence ID" value="NZ_JH814688.1"/>
</dbReference>
<dbReference type="InterPro" id="IPR036390">
    <property type="entry name" value="WH_DNA-bd_sf"/>
</dbReference>
<name>K0UPL3_MYCVA</name>
<dbReference type="EMBL" id="ALQA01000050">
    <property type="protein sequence ID" value="EJZ06930.1"/>
    <property type="molecule type" value="Genomic_DNA"/>
</dbReference>
<dbReference type="Gene3D" id="3.40.50.300">
    <property type="entry name" value="P-loop containing nucleotide triphosphate hydrolases"/>
    <property type="match status" value="1"/>
</dbReference>
<proteinExistence type="predicted"/>
<evidence type="ECO:0000313" key="2">
    <source>
        <dbReference type="EMBL" id="EJZ06930.1"/>
    </source>
</evidence>
<gene>
    <name evidence="2" type="ORF">MVAC_20378</name>
</gene>
<protein>
    <submittedName>
        <fullName evidence="2">MarR family transcriptional regulator</fullName>
    </submittedName>
</protein>
<feature type="domain" description="HTH marR-type" evidence="1">
    <location>
        <begin position="298"/>
        <end position="349"/>
    </location>
</feature>